<accession>A0ABV4LN00</accession>
<dbReference type="Proteomes" id="UP001569200">
    <property type="component" value="Unassembled WGS sequence"/>
</dbReference>
<dbReference type="EMBL" id="JBGOOW010000001">
    <property type="protein sequence ID" value="MEZ8179092.1"/>
    <property type="molecule type" value="Genomic_DNA"/>
</dbReference>
<protein>
    <submittedName>
        <fullName evidence="1">Uncharacterized protein</fullName>
    </submittedName>
</protein>
<comment type="caution">
    <text evidence="1">The sequence shown here is derived from an EMBL/GenBank/DDBJ whole genome shotgun (WGS) entry which is preliminary data.</text>
</comment>
<organism evidence="1 2">
    <name type="scientific">Vibrio splendidus</name>
    <dbReference type="NCBI Taxonomy" id="29497"/>
    <lineage>
        <taxon>Bacteria</taxon>
        <taxon>Pseudomonadati</taxon>
        <taxon>Pseudomonadota</taxon>
        <taxon>Gammaproteobacteria</taxon>
        <taxon>Vibrionales</taxon>
        <taxon>Vibrionaceae</taxon>
        <taxon>Vibrio</taxon>
    </lineage>
</organism>
<evidence type="ECO:0000313" key="2">
    <source>
        <dbReference type="Proteomes" id="UP001569200"/>
    </source>
</evidence>
<name>A0ABV4LN00_VIBSP</name>
<sequence length="64" mass="7052">MVGIMLQSPDELFCVPTFLQELSSISQQLGESGYYLLINSSINGDSVQNLNNFVSHSLTWQSIG</sequence>
<reference evidence="1 2" key="1">
    <citation type="submission" date="2024-06" db="EMBL/GenBank/DDBJ databases">
        <authorList>
            <person name="Steensen K."/>
            <person name="Seneca J."/>
            <person name="Bartlau N."/>
            <person name="Yu A.X."/>
            <person name="Polz M.F."/>
        </authorList>
    </citation>
    <scope>NUCLEOTIDE SEQUENCE [LARGE SCALE GENOMIC DNA]</scope>
    <source>
        <strain evidence="1 2">1F145</strain>
    </source>
</reference>
<gene>
    <name evidence="1" type="ORF">ACED33_00250</name>
</gene>
<dbReference type="RefSeq" id="WP_017092239.1">
    <property type="nucleotide sequence ID" value="NZ_CAWMQV010000097.1"/>
</dbReference>
<proteinExistence type="predicted"/>
<keyword evidence="2" id="KW-1185">Reference proteome</keyword>
<evidence type="ECO:0000313" key="1">
    <source>
        <dbReference type="EMBL" id="MEZ8179092.1"/>
    </source>
</evidence>